<evidence type="ECO:0000313" key="3">
    <source>
        <dbReference type="EMBL" id="MDV5168316.1"/>
    </source>
</evidence>
<keyword evidence="1" id="KW-0238">DNA-binding</keyword>
<feature type="domain" description="HTH cro/C1-type" evidence="2">
    <location>
        <begin position="15"/>
        <end position="69"/>
    </location>
</feature>
<dbReference type="PROSITE" id="PS50943">
    <property type="entry name" value="HTH_CROC1"/>
    <property type="match status" value="1"/>
</dbReference>
<dbReference type="PANTHER" id="PTHR46558">
    <property type="entry name" value="TRACRIPTIONAL REGULATORY PROTEIN-RELATED-RELATED"/>
    <property type="match status" value="1"/>
</dbReference>
<dbReference type="InterPro" id="IPR001387">
    <property type="entry name" value="Cro/C1-type_HTH"/>
</dbReference>
<gene>
    <name evidence="3" type="ORF">R2X38_04785</name>
</gene>
<sequence>MLTYDYYCEVIAFNIKQRREIKGFTQSEIAQCIGVSRKTILDIESNKTSLKVKTLLKLADCLSCNINELLYEPSQALSTGDNIVSMLSEGGIALIGTKKEA</sequence>
<evidence type="ECO:0000259" key="2">
    <source>
        <dbReference type="PROSITE" id="PS50943"/>
    </source>
</evidence>
<evidence type="ECO:0000313" key="4">
    <source>
        <dbReference type="Proteomes" id="UP001186452"/>
    </source>
</evidence>
<dbReference type="PANTHER" id="PTHR46558:SF4">
    <property type="entry name" value="DNA-BIDING PHAGE PROTEIN"/>
    <property type="match status" value="1"/>
</dbReference>
<dbReference type="Gene3D" id="1.10.260.40">
    <property type="entry name" value="lambda repressor-like DNA-binding domains"/>
    <property type="match status" value="1"/>
</dbReference>
<accession>A0ABU3ZDY4</accession>
<proteinExistence type="predicted"/>
<reference evidence="3 4" key="1">
    <citation type="submission" date="2023-10" db="EMBL/GenBank/DDBJ databases">
        <title>Marine bacteria isolated from horseshoe crab.</title>
        <authorList>
            <person name="Cheng T.H."/>
        </authorList>
    </citation>
    <scope>NUCLEOTIDE SEQUENCE [LARGE SCALE GENOMIC DNA]</scope>
    <source>
        <strain evidence="3 4">HSC6</strain>
    </source>
</reference>
<dbReference type="Proteomes" id="UP001186452">
    <property type="component" value="Unassembled WGS sequence"/>
</dbReference>
<protein>
    <submittedName>
        <fullName evidence="3">Helix-turn-helix transcriptional regulator</fullName>
    </submittedName>
</protein>
<dbReference type="SUPFAM" id="SSF47413">
    <property type="entry name" value="lambda repressor-like DNA-binding domains"/>
    <property type="match status" value="1"/>
</dbReference>
<dbReference type="SMART" id="SM00530">
    <property type="entry name" value="HTH_XRE"/>
    <property type="match status" value="1"/>
</dbReference>
<dbReference type="InterPro" id="IPR010982">
    <property type="entry name" value="Lambda_DNA-bd_dom_sf"/>
</dbReference>
<organism evidence="3 4">
    <name type="scientific">Photobacterium rosenbergii</name>
    <dbReference type="NCBI Taxonomy" id="294936"/>
    <lineage>
        <taxon>Bacteria</taxon>
        <taxon>Pseudomonadati</taxon>
        <taxon>Pseudomonadota</taxon>
        <taxon>Gammaproteobacteria</taxon>
        <taxon>Vibrionales</taxon>
        <taxon>Vibrionaceae</taxon>
        <taxon>Photobacterium</taxon>
    </lineage>
</organism>
<dbReference type="Pfam" id="PF01381">
    <property type="entry name" value="HTH_3"/>
    <property type="match status" value="1"/>
</dbReference>
<keyword evidence="4" id="KW-1185">Reference proteome</keyword>
<dbReference type="EMBL" id="JAWJZI010000002">
    <property type="protein sequence ID" value="MDV5168316.1"/>
    <property type="molecule type" value="Genomic_DNA"/>
</dbReference>
<evidence type="ECO:0000256" key="1">
    <source>
        <dbReference type="ARBA" id="ARBA00023125"/>
    </source>
</evidence>
<dbReference type="CDD" id="cd00093">
    <property type="entry name" value="HTH_XRE"/>
    <property type="match status" value="1"/>
</dbReference>
<name>A0ABU3ZDY4_9GAMM</name>
<comment type="caution">
    <text evidence="3">The sequence shown here is derived from an EMBL/GenBank/DDBJ whole genome shotgun (WGS) entry which is preliminary data.</text>
</comment>
<dbReference type="RefSeq" id="WP_317521009.1">
    <property type="nucleotide sequence ID" value="NZ_JAWJZI010000002.1"/>
</dbReference>